<feature type="transmembrane region" description="Helical" evidence="9">
    <location>
        <begin position="149"/>
        <end position="169"/>
    </location>
</feature>
<feature type="transmembrane region" description="Helical" evidence="9">
    <location>
        <begin position="117"/>
        <end position="142"/>
    </location>
</feature>
<feature type="transmembrane region" description="Helical" evidence="9">
    <location>
        <begin position="230"/>
        <end position="251"/>
    </location>
</feature>
<feature type="transmembrane region" description="Helical" evidence="9">
    <location>
        <begin position="302"/>
        <end position="320"/>
    </location>
</feature>
<dbReference type="Proteomes" id="UP001375382">
    <property type="component" value="Unassembled WGS sequence"/>
</dbReference>
<dbReference type="PANTHER" id="PTHR30574">
    <property type="entry name" value="INNER MEMBRANE PROTEIN YEDE"/>
    <property type="match status" value="1"/>
</dbReference>
<feature type="transmembrane region" description="Helical" evidence="9">
    <location>
        <begin position="364"/>
        <end position="385"/>
    </location>
</feature>
<comment type="similarity">
    <text evidence="8">Belongs to the TsuA/YedE (TC 9.B.102) family.</text>
</comment>
<dbReference type="PANTHER" id="PTHR30574:SF1">
    <property type="entry name" value="SULPHUR TRANSPORT DOMAIN-CONTAINING PROTEIN"/>
    <property type="match status" value="1"/>
</dbReference>
<protein>
    <submittedName>
        <fullName evidence="10">YeeE/YedE family protein</fullName>
    </submittedName>
</protein>
<keyword evidence="3" id="KW-1003">Cell membrane</keyword>
<dbReference type="InterPro" id="IPR007272">
    <property type="entry name" value="Sulf_transp_TsuA/YedE"/>
</dbReference>
<gene>
    <name evidence="10" type="ORF">MN202_04955</name>
</gene>
<organism evidence="10 11">
    <name type="scientific">Rheinheimera muenzenbergensis</name>
    <dbReference type="NCBI Taxonomy" id="1193628"/>
    <lineage>
        <taxon>Bacteria</taxon>
        <taxon>Pseudomonadati</taxon>
        <taxon>Pseudomonadota</taxon>
        <taxon>Gammaproteobacteria</taxon>
        <taxon>Chromatiales</taxon>
        <taxon>Chromatiaceae</taxon>
        <taxon>Rheinheimera</taxon>
    </lineage>
</organism>
<dbReference type="EMBL" id="JALAAR010000003">
    <property type="protein sequence ID" value="MEH8016568.1"/>
    <property type="molecule type" value="Genomic_DNA"/>
</dbReference>
<evidence type="ECO:0000256" key="4">
    <source>
        <dbReference type="ARBA" id="ARBA00022519"/>
    </source>
</evidence>
<keyword evidence="6 9" id="KW-1133">Transmembrane helix</keyword>
<evidence type="ECO:0000256" key="8">
    <source>
        <dbReference type="ARBA" id="ARBA00035655"/>
    </source>
</evidence>
<evidence type="ECO:0000313" key="10">
    <source>
        <dbReference type="EMBL" id="MEH8016568.1"/>
    </source>
</evidence>
<comment type="subcellular location">
    <subcellularLocation>
        <location evidence="1">Cell inner membrane</location>
        <topology evidence="1">Multi-pass membrane protein</topology>
    </subcellularLocation>
</comment>
<evidence type="ECO:0000313" key="11">
    <source>
        <dbReference type="Proteomes" id="UP001375382"/>
    </source>
</evidence>
<keyword evidence="7 9" id="KW-0472">Membrane</keyword>
<feature type="transmembrane region" description="Helical" evidence="9">
    <location>
        <begin position="75"/>
        <end position="97"/>
    </location>
</feature>
<feature type="transmembrane region" description="Helical" evidence="9">
    <location>
        <begin position="12"/>
        <end position="33"/>
    </location>
</feature>
<feature type="transmembrane region" description="Helical" evidence="9">
    <location>
        <begin position="332"/>
        <end position="358"/>
    </location>
</feature>
<reference evidence="10 11" key="1">
    <citation type="journal article" date="2023" name="Ecotoxicol. Environ. Saf.">
        <title>Mercury remediation potential of mercury-resistant strain Rheinheimera metallidurans sp. nov. isolated from a municipal waste dumping site.</title>
        <authorList>
            <person name="Yadav V."/>
            <person name="Manjhi A."/>
            <person name="Vadakedath N."/>
        </authorList>
    </citation>
    <scope>NUCLEOTIDE SEQUENCE [LARGE SCALE GENOMIC DNA]</scope>
    <source>
        <strain evidence="10 11">E-49</strain>
    </source>
</reference>
<feature type="transmembrane region" description="Helical" evidence="9">
    <location>
        <begin position="39"/>
        <end position="63"/>
    </location>
</feature>
<proteinExistence type="inferred from homology"/>
<comment type="caution">
    <text evidence="10">The sequence shown here is derived from an EMBL/GenBank/DDBJ whole genome shotgun (WGS) entry which is preliminary data.</text>
</comment>
<evidence type="ECO:0000256" key="9">
    <source>
        <dbReference type="SAM" id="Phobius"/>
    </source>
</evidence>
<name>A0ABU8C4H7_9GAMM</name>
<evidence type="ECO:0000256" key="2">
    <source>
        <dbReference type="ARBA" id="ARBA00022448"/>
    </source>
</evidence>
<sequence length="391" mass="41356">MSSTALFLPFNSRVRWSITFLLLVALGVTAWYLQYDAQLSFSVLSGAAFGYVIQRSRFCFYCISRDFIERREARGLLGLLAALVLGLVGYHAVFGVFVPDAASGRLPPGAHIGTVSWALVFGATAFGLGMALAGSCISAVLYRLGEGAFSGLVVLPSVLLGFLLGFYCWNSVYLQFMQQSPAIWLPAELGYAGSLLVQLAVLAFLAALLFKYGRDKAAATAASAYQAIFLLRWPAYIGGILVAVIATLAYLRVAPLGVTAELGSISRSLGSQLSSFPTRLEGLDTLRGCATVVKETLLSNNGVFILALIAGAFAAALPAGDFKPSLPKLRELPRLIAGGVLMGFGAMLALGCTVGVLLSGIMASALSGWLFLLCCSAGLYVGWCLRRIKQG</sequence>
<feature type="transmembrane region" description="Helical" evidence="9">
    <location>
        <begin position="189"/>
        <end position="210"/>
    </location>
</feature>
<dbReference type="Pfam" id="PF04143">
    <property type="entry name" value="Sulf_transp"/>
    <property type="match status" value="1"/>
</dbReference>
<dbReference type="RefSeq" id="WP_335734985.1">
    <property type="nucleotide sequence ID" value="NZ_JALAAR010000003.1"/>
</dbReference>
<evidence type="ECO:0000256" key="3">
    <source>
        <dbReference type="ARBA" id="ARBA00022475"/>
    </source>
</evidence>
<evidence type="ECO:0000256" key="6">
    <source>
        <dbReference type="ARBA" id="ARBA00022989"/>
    </source>
</evidence>
<evidence type="ECO:0000256" key="5">
    <source>
        <dbReference type="ARBA" id="ARBA00022692"/>
    </source>
</evidence>
<evidence type="ECO:0000256" key="7">
    <source>
        <dbReference type="ARBA" id="ARBA00023136"/>
    </source>
</evidence>
<keyword evidence="4" id="KW-0997">Cell inner membrane</keyword>
<accession>A0ABU8C4H7</accession>
<keyword evidence="5 9" id="KW-0812">Transmembrane</keyword>
<keyword evidence="11" id="KW-1185">Reference proteome</keyword>
<evidence type="ECO:0000256" key="1">
    <source>
        <dbReference type="ARBA" id="ARBA00004429"/>
    </source>
</evidence>
<keyword evidence="2" id="KW-0813">Transport</keyword>